<evidence type="ECO:0000256" key="2">
    <source>
        <dbReference type="ARBA" id="ARBA00006403"/>
    </source>
</evidence>
<comment type="subcellular location">
    <subcellularLocation>
        <location evidence="1">Nucleus</location>
    </subcellularLocation>
</comment>
<dbReference type="SMART" id="SM00415">
    <property type="entry name" value="HSF"/>
    <property type="match status" value="1"/>
</dbReference>
<feature type="region of interest" description="Disordered" evidence="6">
    <location>
        <begin position="225"/>
        <end position="244"/>
    </location>
</feature>
<dbReference type="Pfam" id="PF00447">
    <property type="entry name" value="HSF_DNA-bind"/>
    <property type="match status" value="1"/>
</dbReference>
<feature type="compositionally biased region" description="Basic and acidic residues" evidence="6">
    <location>
        <begin position="8"/>
        <end position="20"/>
    </location>
</feature>
<evidence type="ECO:0000256" key="6">
    <source>
        <dbReference type="SAM" id="MobiDB-lite"/>
    </source>
</evidence>
<dbReference type="InterPro" id="IPR036390">
    <property type="entry name" value="WH_DNA-bd_sf"/>
</dbReference>
<dbReference type="Gene3D" id="1.10.10.10">
    <property type="entry name" value="Winged helix-like DNA-binding domain superfamily/Winged helix DNA-binding domain"/>
    <property type="match status" value="1"/>
</dbReference>
<evidence type="ECO:0000259" key="7">
    <source>
        <dbReference type="SMART" id="SM00415"/>
    </source>
</evidence>
<dbReference type="PANTHER" id="PTHR10015">
    <property type="entry name" value="HEAT SHOCK TRANSCRIPTION FACTOR"/>
    <property type="match status" value="1"/>
</dbReference>
<evidence type="ECO:0000313" key="9">
    <source>
        <dbReference type="Proteomes" id="UP001182556"/>
    </source>
</evidence>
<accession>A0AAD9L8V2</accession>
<feature type="domain" description="HSF-type DNA-binding" evidence="7">
    <location>
        <begin position="20"/>
        <end position="131"/>
    </location>
</feature>
<feature type="region of interest" description="Disordered" evidence="6">
    <location>
        <begin position="431"/>
        <end position="453"/>
    </location>
</feature>
<reference evidence="8" key="1">
    <citation type="submission" date="2023-02" db="EMBL/GenBank/DDBJ databases">
        <title>Identification and recombinant expression of a fungal hydrolase from Papiliotrema laurentii that hydrolyzes apple cutin and clears colloidal polyester polyurethane.</title>
        <authorList>
            <consortium name="DOE Joint Genome Institute"/>
            <person name="Roman V.A."/>
            <person name="Bojanowski C."/>
            <person name="Crable B.R."/>
            <person name="Wagner D.N."/>
            <person name="Hung C.S."/>
            <person name="Nadeau L.J."/>
            <person name="Schratz L."/>
            <person name="Haridas S."/>
            <person name="Pangilinan J."/>
            <person name="Lipzen A."/>
            <person name="Na H."/>
            <person name="Yan M."/>
            <person name="Ng V."/>
            <person name="Grigoriev I.V."/>
            <person name="Spatafora J.W."/>
            <person name="Barlow D."/>
            <person name="Biffinger J."/>
            <person name="Kelley-Loughnane N."/>
            <person name="Varaljay V.A."/>
            <person name="Crookes-Goodson W.J."/>
        </authorList>
    </citation>
    <scope>NUCLEOTIDE SEQUENCE</scope>
    <source>
        <strain evidence="8">5307AH</strain>
    </source>
</reference>
<dbReference type="SUPFAM" id="SSF46785">
    <property type="entry name" value="Winged helix' DNA-binding domain"/>
    <property type="match status" value="1"/>
</dbReference>
<feature type="compositionally biased region" description="Polar residues" evidence="6">
    <location>
        <begin position="431"/>
        <end position="444"/>
    </location>
</feature>
<feature type="region of interest" description="Disordered" evidence="6">
    <location>
        <begin position="179"/>
        <end position="198"/>
    </location>
</feature>
<feature type="region of interest" description="Disordered" evidence="6">
    <location>
        <begin position="1"/>
        <end position="21"/>
    </location>
</feature>
<dbReference type="GO" id="GO:0043565">
    <property type="term" value="F:sequence-specific DNA binding"/>
    <property type="evidence" value="ECO:0007669"/>
    <property type="project" value="InterPro"/>
</dbReference>
<gene>
    <name evidence="8" type="ORF">DB88DRAFT_537324</name>
</gene>
<evidence type="ECO:0000256" key="1">
    <source>
        <dbReference type="ARBA" id="ARBA00004123"/>
    </source>
</evidence>
<keyword evidence="9" id="KW-1185">Reference proteome</keyword>
<dbReference type="PANTHER" id="PTHR10015:SF427">
    <property type="entry name" value="HEAT SHOCK FACTOR PROTEIN"/>
    <property type="match status" value="1"/>
</dbReference>
<dbReference type="GO" id="GO:0005634">
    <property type="term" value="C:nucleus"/>
    <property type="evidence" value="ECO:0007669"/>
    <property type="project" value="UniProtKB-SubCell"/>
</dbReference>
<dbReference type="GO" id="GO:0003700">
    <property type="term" value="F:DNA-binding transcription factor activity"/>
    <property type="evidence" value="ECO:0007669"/>
    <property type="project" value="InterPro"/>
</dbReference>
<organism evidence="8 9">
    <name type="scientific">Papiliotrema laurentii</name>
    <name type="common">Cryptococcus laurentii</name>
    <dbReference type="NCBI Taxonomy" id="5418"/>
    <lineage>
        <taxon>Eukaryota</taxon>
        <taxon>Fungi</taxon>
        <taxon>Dikarya</taxon>
        <taxon>Basidiomycota</taxon>
        <taxon>Agaricomycotina</taxon>
        <taxon>Tremellomycetes</taxon>
        <taxon>Tremellales</taxon>
        <taxon>Rhynchogastremaceae</taxon>
        <taxon>Papiliotrema</taxon>
    </lineage>
</organism>
<dbReference type="InterPro" id="IPR000232">
    <property type="entry name" value="HSF_DNA-bd"/>
</dbReference>
<proteinExistence type="inferred from homology"/>
<dbReference type="AlphaFoldDB" id="A0AAD9L8V2"/>
<sequence>MELGMADTVHDDRWEREDGSPPRQLNFLQKLYQFLSLEPHPCPDVIYWADDSRQLVIAQSERLTEEILPVLYKHNKLPSFIRQLNIYGFNRLYPGRQFKDANGLVSNASVWQHPTLHRLSTPEEIAEIKRHAAPKLYRTKVLPNGEVVKTKAGPAVEAKAKKIKEDMAEAKRLRKALYHVRSPPQPDDRSHSNNTLSPNFLHPGLLPNIARRSLSLVNTPGRLSNISEDGVSHEMPEPYSPPDSMQMDMDRRASLASVISEQMPLSPWTDASPTHNLANAGAGPGDMPQGMSHCTFPPPPSGASPSQLRPARYLQSCPASIHTTPVPTHTVVQGDLLQHFHVHSPDPPRIVPVQQPAFEARSHPTITAPAPTPPLGAQNFACLNTTYSSEVQRSPTWPNSPSSGIGTIALTMFQTPVSQMPTPLLDHMDASAQTSTSSMNSCHPSQRAPRPSWDSAISVLSPQMCPKEVVDMVPAVPGTIDPKWVGPNFRSFESLKQTPLLTPAPQLGDLVVANSMPVFNQLQTLTDGGTMLSQQSDQGLNLNPLQTPDLAALQGDPTVYSQLPLLGTLTFPLREAERRQMESGPSALHLRWS</sequence>
<keyword evidence="4" id="KW-0539">Nucleus</keyword>
<keyword evidence="3 8" id="KW-0238">DNA-binding</keyword>
<dbReference type="EMBL" id="JAODAN010000001">
    <property type="protein sequence ID" value="KAK1927368.1"/>
    <property type="molecule type" value="Genomic_DNA"/>
</dbReference>
<evidence type="ECO:0000256" key="5">
    <source>
        <dbReference type="RuleBase" id="RU004020"/>
    </source>
</evidence>
<protein>
    <submittedName>
        <fullName evidence="8">HSF-type DNA-binding-domain-containing protein</fullName>
    </submittedName>
</protein>
<dbReference type="InterPro" id="IPR036388">
    <property type="entry name" value="WH-like_DNA-bd_sf"/>
</dbReference>
<comment type="similarity">
    <text evidence="2 5">Belongs to the HSF family.</text>
</comment>
<evidence type="ECO:0000256" key="3">
    <source>
        <dbReference type="ARBA" id="ARBA00023125"/>
    </source>
</evidence>
<dbReference type="Proteomes" id="UP001182556">
    <property type="component" value="Unassembled WGS sequence"/>
</dbReference>
<name>A0AAD9L8V2_PAPLA</name>
<evidence type="ECO:0000313" key="8">
    <source>
        <dbReference type="EMBL" id="KAK1927368.1"/>
    </source>
</evidence>
<comment type="caution">
    <text evidence="8">The sequence shown here is derived from an EMBL/GenBank/DDBJ whole genome shotgun (WGS) entry which is preliminary data.</text>
</comment>
<evidence type="ECO:0000256" key="4">
    <source>
        <dbReference type="ARBA" id="ARBA00023242"/>
    </source>
</evidence>